<evidence type="ECO:0000259" key="1">
    <source>
        <dbReference type="PROSITE" id="PS51725"/>
    </source>
</evidence>
<keyword evidence="3" id="KW-1185">Reference proteome</keyword>
<dbReference type="InterPro" id="IPR011008">
    <property type="entry name" value="Dimeric_a/b-barrel"/>
</dbReference>
<dbReference type="Gene3D" id="3.30.70.100">
    <property type="match status" value="1"/>
</dbReference>
<feature type="domain" description="ABM" evidence="1">
    <location>
        <begin position="2"/>
        <end position="92"/>
    </location>
</feature>
<keyword evidence="2" id="KW-0560">Oxidoreductase</keyword>
<proteinExistence type="predicted"/>
<accession>A0A848KLI5</accession>
<dbReference type="InterPro" id="IPR007138">
    <property type="entry name" value="ABM_dom"/>
</dbReference>
<reference evidence="2 3" key="1">
    <citation type="submission" date="2019-05" db="EMBL/GenBank/DDBJ databases">
        <authorList>
            <person name="Lee S.D."/>
        </authorList>
    </citation>
    <scope>NUCLEOTIDE SEQUENCE [LARGE SCALE GENOMIC DNA]</scope>
    <source>
        <strain evidence="2 3">YC2-7</strain>
    </source>
</reference>
<dbReference type="EMBL" id="VCQU01000008">
    <property type="protein sequence ID" value="NMN97854.1"/>
    <property type="molecule type" value="Genomic_DNA"/>
</dbReference>
<dbReference type="SUPFAM" id="SSF54909">
    <property type="entry name" value="Dimeric alpha+beta barrel"/>
    <property type="match status" value="1"/>
</dbReference>
<organism evidence="2 3">
    <name type="scientific">Antrihabitans stalactiti</name>
    <dbReference type="NCBI Taxonomy" id="2584121"/>
    <lineage>
        <taxon>Bacteria</taxon>
        <taxon>Bacillati</taxon>
        <taxon>Actinomycetota</taxon>
        <taxon>Actinomycetes</taxon>
        <taxon>Mycobacteriales</taxon>
        <taxon>Nocardiaceae</taxon>
        <taxon>Antrihabitans</taxon>
    </lineage>
</organism>
<reference evidence="2 3" key="2">
    <citation type="submission" date="2020-06" db="EMBL/GenBank/DDBJ databases">
        <title>Antribacter stalactiti gen. nov., sp. nov., a new member of the family Nacardiaceae isolated from a cave.</title>
        <authorList>
            <person name="Kim I.S."/>
        </authorList>
    </citation>
    <scope>NUCLEOTIDE SEQUENCE [LARGE SCALE GENOMIC DNA]</scope>
    <source>
        <strain evidence="2 3">YC2-7</strain>
    </source>
</reference>
<dbReference type="RefSeq" id="WP_169591106.1">
    <property type="nucleotide sequence ID" value="NZ_VCQU01000008.1"/>
</dbReference>
<protein>
    <submittedName>
        <fullName evidence="2">Antibiotic biosynthesis monooxygenase</fullName>
    </submittedName>
</protein>
<name>A0A848KLI5_9NOCA</name>
<evidence type="ECO:0000313" key="2">
    <source>
        <dbReference type="EMBL" id="NMN97854.1"/>
    </source>
</evidence>
<dbReference type="PROSITE" id="PS51725">
    <property type="entry name" value="ABM"/>
    <property type="match status" value="1"/>
</dbReference>
<dbReference type="Pfam" id="PF03992">
    <property type="entry name" value="ABM"/>
    <property type="match status" value="1"/>
</dbReference>
<dbReference type="GO" id="GO:0004497">
    <property type="term" value="F:monooxygenase activity"/>
    <property type="evidence" value="ECO:0007669"/>
    <property type="project" value="UniProtKB-KW"/>
</dbReference>
<dbReference type="Proteomes" id="UP000535543">
    <property type="component" value="Unassembled WGS sequence"/>
</dbReference>
<dbReference type="AlphaFoldDB" id="A0A848KLI5"/>
<sequence length="94" mass="10253">MIIVAGHLRVDPADRASYLDTCQEVVTLARGTKGCLDFALSADIVDADRINILERWETLEDVQAFRGEGTGDDLGARILGADVREFEASSETKL</sequence>
<gene>
    <name evidence="2" type="ORF">FGL95_22710</name>
</gene>
<keyword evidence="2" id="KW-0503">Monooxygenase</keyword>
<comment type="caution">
    <text evidence="2">The sequence shown here is derived from an EMBL/GenBank/DDBJ whole genome shotgun (WGS) entry which is preliminary data.</text>
</comment>
<evidence type="ECO:0000313" key="3">
    <source>
        <dbReference type="Proteomes" id="UP000535543"/>
    </source>
</evidence>